<evidence type="ECO:0000313" key="3">
    <source>
        <dbReference type="WBParaSite" id="MBELARI_LOCUS18445"/>
    </source>
</evidence>
<reference evidence="3" key="1">
    <citation type="submission" date="2024-02" db="UniProtKB">
        <authorList>
            <consortium name="WormBaseParasite"/>
        </authorList>
    </citation>
    <scope>IDENTIFICATION</scope>
</reference>
<name>A0AAF3EY33_9BILA</name>
<sequence length="198" mass="21987">MSPASPNEKNEQEVNEAGTSQTAPPDTAKIIQAFSTISTPSSPLLLPQLQPIALPARRQTLRMDANQIKMRFLKRRALKPYNRTPLPSISCLLPVRENYTPPQETISPLGLDACGLVPPDAWCCDEFYDWTAVYVPSFCNWPQQSQEPGSQPYWTQSQQIPTQPTNSQITAPTSCYHQSKSPNQSMTLHASVNFGQAV</sequence>
<proteinExistence type="predicted"/>
<keyword evidence="2" id="KW-1185">Reference proteome</keyword>
<accession>A0AAF3EY33</accession>
<feature type="region of interest" description="Disordered" evidence="1">
    <location>
        <begin position="149"/>
        <end position="174"/>
    </location>
</feature>
<evidence type="ECO:0000313" key="2">
    <source>
        <dbReference type="Proteomes" id="UP000887575"/>
    </source>
</evidence>
<dbReference type="WBParaSite" id="MBELARI_LOCUS18445">
    <property type="protein sequence ID" value="MBELARI_LOCUS18445"/>
    <property type="gene ID" value="MBELARI_LOCUS18445"/>
</dbReference>
<dbReference type="AlphaFoldDB" id="A0AAF3EY33"/>
<evidence type="ECO:0000256" key="1">
    <source>
        <dbReference type="SAM" id="MobiDB-lite"/>
    </source>
</evidence>
<feature type="region of interest" description="Disordered" evidence="1">
    <location>
        <begin position="1"/>
        <end position="25"/>
    </location>
</feature>
<dbReference type="Proteomes" id="UP000887575">
    <property type="component" value="Unassembled WGS sequence"/>
</dbReference>
<protein>
    <submittedName>
        <fullName evidence="3">Uncharacterized protein</fullName>
    </submittedName>
</protein>
<organism evidence="2 3">
    <name type="scientific">Mesorhabditis belari</name>
    <dbReference type="NCBI Taxonomy" id="2138241"/>
    <lineage>
        <taxon>Eukaryota</taxon>
        <taxon>Metazoa</taxon>
        <taxon>Ecdysozoa</taxon>
        <taxon>Nematoda</taxon>
        <taxon>Chromadorea</taxon>
        <taxon>Rhabditida</taxon>
        <taxon>Rhabditina</taxon>
        <taxon>Rhabditomorpha</taxon>
        <taxon>Rhabditoidea</taxon>
        <taxon>Rhabditidae</taxon>
        <taxon>Mesorhabditinae</taxon>
        <taxon>Mesorhabditis</taxon>
    </lineage>
</organism>